<organism evidence="1">
    <name type="scientific">marine sediment metagenome</name>
    <dbReference type="NCBI Taxonomy" id="412755"/>
    <lineage>
        <taxon>unclassified sequences</taxon>
        <taxon>metagenomes</taxon>
        <taxon>ecological metagenomes</taxon>
    </lineage>
</organism>
<proteinExistence type="predicted"/>
<feature type="non-terminal residue" evidence="1">
    <location>
        <position position="1"/>
    </location>
</feature>
<evidence type="ECO:0008006" key="2">
    <source>
        <dbReference type="Google" id="ProtNLM"/>
    </source>
</evidence>
<accession>A0A0F9G946</accession>
<protein>
    <recommendedName>
        <fullName evidence="2">C2H2-type domain-containing protein</fullName>
    </recommendedName>
</protein>
<evidence type="ECO:0000313" key="1">
    <source>
        <dbReference type="EMBL" id="KKL66050.1"/>
    </source>
</evidence>
<dbReference type="EMBL" id="LAZR01027328">
    <property type="protein sequence ID" value="KKL66050.1"/>
    <property type="molecule type" value="Genomic_DNA"/>
</dbReference>
<comment type="caution">
    <text evidence="1">The sequence shown here is derived from an EMBL/GenBank/DDBJ whole genome shotgun (WGS) entry which is preliminary data.</text>
</comment>
<gene>
    <name evidence="1" type="ORF">LCGC14_2148850</name>
</gene>
<dbReference type="AlphaFoldDB" id="A0A0F9G946"/>
<name>A0A0F9G946_9ZZZZ</name>
<reference evidence="1" key="1">
    <citation type="journal article" date="2015" name="Nature">
        <title>Complex archaea that bridge the gap between prokaryotes and eukaryotes.</title>
        <authorList>
            <person name="Spang A."/>
            <person name="Saw J.H."/>
            <person name="Jorgensen S.L."/>
            <person name="Zaremba-Niedzwiedzka K."/>
            <person name="Martijn J."/>
            <person name="Lind A.E."/>
            <person name="van Eijk R."/>
            <person name="Schleper C."/>
            <person name="Guy L."/>
            <person name="Ettema T.J."/>
        </authorList>
    </citation>
    <scope>NUCLEOTIDE SEQUENCE</scope>
</reference>
<sequence>NQALPIEEHPGLYQRFGRTEGGDPCWRCKGCAKTFSTGKPARRHKRSDKNRLVLDMLCNDLSLAKTSKISGLSYRDIYRRIGLYHDQVRSFVARREDFSRIDFAEVGSRFATDSQALTIN</sequence>